<reference evidence="2" key="2">
    <citation type="submission" date="2015-03" db="UniProtKB">
        <authorList>
            <consortium name="EnsemblPlants"/>
        </authorList>
    </citation>
    <scope>IDENTIFICATION</scope>
</reference>
<dbReference type="Proteomes" id="UP000032141">
    <property type="component" value="Chromosome C2"/>
</dbReference>
<evidence type="ECO:0000313" key="3">
    <source>
        <dbReference type="Proteomes" id="UP000032141"/>
    </source>
</evidence>
<organism evidence="2 3">
    <name type="scientific">Brassica oleracea var. oleracea</name>
    <dbReference type="NCBI Taxonomy" id="109376"/>
    <lineage>
        <taxon>Eukaryota</taxon>
        <taxon>Viridiplantae</taxon>
        <taxon>Streptophyta</taxon>
        <taxon>Embryophyta</taxon>
        <taxon>Tracheophyta</taxon>
        <taxon>Spermatophyta</taxon>
        <taxon>Magnoliopsida</taxon>
        <taxon>eudicotyledons</taxon>
        <taxon>Gunneridae</taxon>
        <taxon>Pentapetalae</taxon>
        <taxon>rosids</taxon>
        <taxon>malvids</taxon>
        <taxon>Brassicales</taxon>
        <taxon>Brassicaceae</taxon>
        <taxon>Brassiceae</taxon>
        <taxon>Brassica</taxon>
    </lineage>
</organism>
<accession>A0A0D3AUP1</accession>
<evidence type="ECO:0000256" key="1">
    <source>
        <dbReference type="SAM" id="MobiDB-lite"/>
    </source>
</evidence>
<protein>
    <submittedName>
        <fullName evidence="2">Uncharacterized protein</fullName>
    </submittedName>
</protein>
<dbReference type="Pfam" id="PF04827">
    <property type="entry name" value="Plant_tran"/>
    <property type="match status" value="2"/>
</dbReference>
<dbReference type="PANTHER" id="PTHR47150">
    <property type="entry name" value="OS12G0169200 PROTEIN"/>
    <property type="match status" value="1"/>
</dbReference>
<evidence type="ECO:0000313" key="2">
    <source>
        <dbReference type="EnsemblPlants" id="Bo2g131420.1"/>
    </source>
</evidence>
<dbReference type="AlphaFoldDB" id="A0A0D3AUP1"/>
<dbReference type="EnsemblPlants" id="Bo2g131420.1">
    <property type="protein sequence ID" value="Bo2g131420.1"/>
    <property type="gene ID" value="Bo2g131420"/>
</dbReference>
<reference evidence="2 3" key="1">
    <citation type="journal article" date="2014" name="Genome Biol.">
        <title>Transcriptome and methylome profiling reveals relics of genome dominance in the mesopolyploid Brassica oleracea.</title>
        <authorList>
            <person name="Parkin I.A."/>
            <person name="Koh C."/>
            <person name="Tang H."/>
            <person name="Robinson S.J."/>
            <person name="Kagale S."/>
            <person name="Clarke W.E."/>
            <person name="Town C.D."/>
            <person name="Nixon J."/>
            <person name="Krishnakumar V."/>
            <person name="Bidwell S.L."/>
            <person name="Denoeud F."/>
            <person name="Belcram H."/>
            <person name="Links M.G."/>
            <person name="Just J."/>
            <person name="Clarke C."/>
            <person name="Bender T."/>
            <person name="Huebert T."/>
            <person name="Mason A.S."/>
            <person name="Pires J.C."/>
            <person name="Barker G."/>
            <person name="Moore J."/>
            <person name="Walley P.G."/>
            <person name="Manoli S."/>
            <person name="Batley J."/>
            <person name="Edwards D."/>
            <person name="Nelson M.N."/>
            <person name="Wang X."/>
            <person name="Paterson A.H."/>
            <person name="King G."/>
            <person name="Bancroft I."/>
            <person name="Chalhoub B."/>
            <person name="Sharpe A.G."/>
        </authorList>
    </citation>
    <scope>NUCLEOTIDE SEQUENCE</scope>
    <source>
        <strain evidence="2 3">cv. TO1000</strain>
    </source>
</reference>
<dbReference type="HOGENOM" id="CLU_012390_5_1_1"/>
<sequence length="432" mass="50349">MSQMGIKTATECWKELRNDQKWCEALSAKDEGSSKKRKCEDGEDSSSSQANDMKRQPGVKASKARDPFEDFFDETFDQYFDQRFDQAFENLCNTHDHQEGQRRTRIKQEFIERNREEGHLRLWNDYFSDAPTYPENLFRRRFRMNKPLFMCIVDRLSNEVQFFRQKQDVTRRLGLSTLQKCTAAIRVLAYGFALDASTNTSASVQPLLGYYLRRPTPADLQHLLHIGEFRGFPGMIGSIDCMHWEWKNCPTTWKGQYSRDTLNYINVLDRSPVFDDIINGRAPQVNFSVNGREYPLAYYLTDGVYPKWATFIQSIPIPQWPKAVLFAQRQEAVQKDVERAFGVLQARFAIVKNPAVSWDKFKIGQIMKAYFQQGEGSGSTHVDPTYSTDIPTNITNQIGVRKRIRDRQLHQQLKGDLVEHIWRKFVSDQDNN</sequence>
<dbReference type="Gramene" id="Bo2g131420.1">
    <property type="protein sequence ID" value="Bo2g131420.1"/>
    <property type="gene ID" value="Bo2g131420"/>
</dbReference>
<proteinExistence type="predicted"/>
<dbReference type="InterPro" id="IPR006912">
    <property type="entry name" value="Harbinger_derived_prot"/>
</dbReference>
<dbReference type="PANTHER" id="PTHR47150:SF5">
    <property type="entry name" value="OS07G0546750 PROTEIN"/>
    <property type="match status" value="1"/>
</dbReference>
<keyword evidence="3" id="KW-1185">Reference proteome</keyword>
<feature type="region of interest" description="Disordered" evidence="1">
    <location>
        <begin position="27"/>
        <end position="64"/>
    </location>
</feature>
<feature type="compositionally biased region" description="Basic and acidic residues" evidence="1">
    <location>
        <begin position="27"/>
        <end position="40"/>
    </location>
</feature>
<name>A0A0D3AUP1_BRAOL</name>